<dbReference type="Pfam" id="PF04965">
    <property type="entry name" value="GPW_gp25"/>
    <property type="match status" value="1"/>
</dbReference>
<dbReference type="EMBL" id="CP011454">
    <property type="protein sequence ID" value="AMW06350.1"/>
    <property type="molecule type" value="Genomic_DNA"/>
</dbReference>
<accession>A0A143BPB1</accession>
<dbReference type="PANTHER" id="PTHR38595">
    <property type="entry name" value="CYTOPLASMIC PROTEIN-RELATED"/>
    <property type="match status" value="1"/>
</dbReference>
<reference evidence="2 3" key="1">
    <citation type="journal article" date="2014" name="Proc. Natl. Acad. Sci. U.S.A.">
        <title>Functional type 2 photosynthetic reaction centers found in the rare bacterial phylum Gemmatimonadetes.</title>
        <authorList>
            <person name="Zeng Y."/>
            <person name="Feng F."/>
            <person name="Medova H."/>
            <person name="Dean J."/>
            <person name="Koblizek M."/>
        </authorList>
    </citation>
    <scope>NUCLEOTIDE SEQUENCE [LARGE SCALE GENOMIC DNA]</scope>
    <source>
        <strain evidence="2 3">AP64</strain>
    </source>
</reference>
<dbReference type="AlphaFoldDB" id="A0A143BPB1"/>
<dbReference type="InterPro" id="IPR007048">
    <property type="entry name" value="IraD/Gp25-like"/>
</dbReference>
<proteinExistence type="predicted"/>
<dbReference type="PANTHER" id="PTHR38595:SF2">
    <property type="entry name" value="TYPE VI SECRETION SYSTEM BASEPLATE SUBUNIT TSSE"/>
    <property type="match status" value="1"/>
</dbReference>
<gene>
    <name evidence="2" type="ORF">GEMMAAP_19295</name>
</gene>
<dbReference type="STRING" id="1379270.GEMMAAP_19295"/>
<dbReference type="KEGG" id="gph:GEMMAAP_19295"/>
<dbReference type="eggNOG" id="COG3518">
    <property type="taxonomic scope" value="Bacteria"/>
</dbReference>
<dbReference type="OrthoDB" id="119583at2"/>
<feature type="domain" description="IraD/Gp25-like" evidence="1">
    <location>
        <begin position="40"/>
        <end position="138"/>
    </location>
</feature>
<reference evidence="2 3" key="2">
    <citation type="journal article" date="2016" name="Environ. Microbiol. Rep.">
        <title>Metagenomic evidence for the presence of phototrophic Gemmatimonadetes bacteria in diverse environments.</title>
        <authorList>
            <person name="Zeng Y."/>
            <person name="Baumbach J."/>
            <person name="Barbosa E.G."/>
            <person name="Azevedo V."/>
            <person name="Zhang C."/>
            <person name="Koblizek M."/>
        </authorList>
    </citation>
    <scope>NUCLEOTIDE SEQUENCE [LARGE SCALE GENOMIC DNA]</scope>
    <source>
        <strain evidence="2 3">AP64</strain>
    </source>
</reference>
<organism evidence="2 3">
    <name type="scientific">Gemmatimonas phototrophica</name>
    <dbReference type="NCBI Taxonomy" id="1379270"/>
    <lineage>
        <taxon>Bacteria</taxon>
        <taxon>Pseudomonadati</taxon>
        <taxon>Gemmatimonadota</taxon>
        <taxon>Gemmatimonadia</taxon>
        <taxon>Gemmatimonadales</taxon>
        <taxon>Gemmatimonadaceae</taxon>
        <taxon>Gemmatimonas</taxon>
    </lineage>
</organism>
<protein>
    <recommendedName>
        <fullName evidence="1">IraD/Gp25-like domain-containing protein</fullName>
    </recommendedName>
</protein>
<dbReference type="NCBIfam" id="TIGR03357">
    <property type="entry name" value="VI_zyme"/>
    <property type="match status" value="1"/>
</dbReference>
<name>A0A143BPB1_9BACT</name>
<dbReference type="InterPro" id="IPR017737">
    <property type="entry name" value="TssE1-like"/>
</dbReference>
<evidence type="ECO:0000259" key="1">
    <source>
        <dbReference type="Pfam" id="PF04965"/>
    </source>
</evidence>
<sequence length="162" mass="18378">MARTELDRAVQPSLLDRLTDDDPRVGSDLPISREESARRFRRSVQRDLDWLFNTRTTAVTPGPHSLVAASVHQYGLRDFTGLTTSIADWRQLLVESMEIMIRRFEPRLANVSVSLAEDVNPALQQVRFTISALLIMDPSPEQVVFDTIFEVSNGTYEVEDKS</sequence>
<dbReference type="RefSeq" id="WP_043580046.1">
    <property type="nucleotide sequence ID" value="NZ_CP011454.1"/>
</dbReference>
<dbReference type="SUPFAM" id="SSF160719">
    <property type="entry name" value="gpW/gp25-like"/>
    <property type="match status" value="1"/>
</dbReference>
<dbReference type="InterPro" id="IPR053176">
    <property type="entry name" value="T6SS_TssE1-like"/>
</dbReference>
<dbReference type="Gene3D" id="3.10.450.40">
    <property type="match status" value="1"/>
</dbReference>
<evidence type="ECO:0000313" key="2">
    <source>
        <dbReference type="EMBL" id="AMW06350.1"/>
    </source>
</evidence>
<dbReference type="Proteomes" id="UP000076404">
    <property type="component" value="Chromosome"/>
</dbReference>
<keyword evidence="3" id="KW-1185">Reference proteome</keyword>
<evidence type="ECO:0000313" key="3">
    <source>
        <dbReference type="Proteomes" id="UP000076404"/>
    </source>
</evidence>